<proteinExistence type="predicted"/>
<evidence type="ECO:0000313" key="2">
    <source>
        <dbReference type="Proteomes" id="UP001497535"/>
    </source>
</evidence>
<reference evidence="1" key="1">
    <citation type="submission" date="2023-11" db="EMBL/GenBank/DDBJ databases">
        <authorList>
            <person name="Poullet M."/>
        </authorList>
    </citation>
    <scope>NUCLEOTIDE SEQUENCE</scope>
    <source>
        <strain evidence="1">E1834</strain>
    </source>
</reference>
<comment type="caution">
    <text evidence="1">The sequence shown here is derived from an EMBL/GenBank/DDBJ whole genome shotgun (WGS) entry which is preliminary data.</text>
</comment>
<name>A0ACB0Z5E9_MELEN</name>
<evidence type="ECO:0000313" key="1">
    <source>
        <dbReference type="EMBL" id="CAK5074202.1"/>
    </source>
</evidence>
<gene>
    <name evidence="1" type="ORF">MENTE1834_LOCUS20925</name>
</gene>
<keyword evidence="2" id="KW-1185">Reference proteome</keyword>
<dbReference type="EMBL" id="CAVMJV010000025">
    <property type="protein sequence ID" value="CAK5074202.1"/>
    <property type="molecule type" value="Genomic_DNA"/>
</dbReference>
<sequence>MIKFNYIIFIYLFILLKIRCSGRIISVEVKISDDWKEKREFIYLKNVEIKDRFVMKVIEKQNNQRDSFNKNIEGYLRPIDLNLNKNMFDVKISDRSKYIPSDQLKKKILIEITNNEIIQNILPGLEKMVYFY</sequence>
<organism evidence="1 2">
    <name type="scientific">Meloidogyne enterolobii</name>
    <name type="common">Root-knot nematode worm</name>
    <name type="synonym">Meloidogyne mayaguensis</name>
    <dbReference type="NCBI Taxonomy" id="390850"/>
    <lineage>
        <taxon>Eukaryota</taxon>
        <taxon>Metazoa</taxon>
        <taxon>Ecdysozoa</taxon>
        <taxon>Nematoda</taxon>
        <taxon>Chromadorea</taxon>
        <taxon>Rhabditida</taxon>
        <taxon>Tylenchina</taxon>
        <taxon>Tylenchomorpha</taxon>
        <taxon>Tylenchoidea</taxon>
        <taxon>Meloidogynidae</taxon>
        <taxon>Meloidogyninae</taxon>
        <taxon>Meloidogyne</taxon>
    </lineage>
</organism>
<protein>
    <submittedName>
        <fullName evidence="1">Uncharacterized protein</fullName>
    </submittedName>
</protein>
<dbReference type="Proteomes" id="UP001497535">
    <property type="component" value="Unassembled WGS sequence"/>
</dbReference>
<accession>A0ACB0Z5E9</accession>